<evidence type="ECO:0000256" key="1">
    <source>
        <dbReference type="SAM" id="MobiDB-lite"/>
    </source>
</evidence>
<evidence type="ECO:0000313" key="2">
    <source>
        <dbReference type="Proteomes" id="UP000050795"/>
    </source>
</evidence>
<name>A0AA85JYZ3_TRIRE</name>
<dbReference type="AlphaFoldDB" id="A0AA85JYZ3"/>
<protein>
    <submittedName>
        <fullName evidence="3">Uncharacterized protein</fullName>
    </submittedName>
</protein>
<reference evidence="2" key="1">
    <citation type="submission" date="2022-06" db="EMBL/GenBank/DDBJ databases">
        <authorList>
            <person name="Berger JAMES D."/>
            <person name="Berger JAMES D."/>
        </authorList>
    </citation>
    <scope>NUCLEOTIDE SEQUENCE [LARGE SCALE GENOMIC DNA]</scope>
</reference>
<sequence>MPKHHQKCTRKNRRTIKSASKRIKPLKHSKNDLKSVKLSTFSSLPTTDRQHQQQCDTLSSNLTVNNKQLQHHCNYELSNLLAKKLYLSVTNNQSPRKKFKYQSIFSKWTLNPIDLSLAEKSTNKKLATTTTTNPSNQLHKLKHKRFSVSHKHHHYKLTKAKNEFQHTDDTDYYIINYRQPKLLEQLNDACNFSDTIITAGEVNSAKIKNPTNAITYEKGSQWTNSTKPSSTVSSSSHVNNSMESSVEVKCTHDENKLVNSNDNEDATITTDIATTITSTSTTDNDKNSSISNTTQSQLNSNEINNDTTINNVTDKTSLSDENDIWMIYGLSLK</sequence>
<evidence type="ECO:0000313" key="3">
    <source>
        <dbReference type="WBParaSite" id="TREG1_66910.1"/>
    </source>
</evidence>
<dbReference type="Proteomes" id="UP000050795">
    <property type="component" value="Unassembled WGS sequence"/>
</dbReference>
<reference evidence="3" key="2">
    <citation type="submission" date="2023-11" db="UniProtKB">
        <authorList>
            <consortium name="WormBaseParasite"/>
        </authorList>
    </citation>
    <scope>IDENTIFICATION</scope>
</reference>
<dbReference type="WBParaSite" id="TREG1_66910.1">
    <property type="protein sequence ID" value="TREG1_66910.1"/>
    <property type="gene ID" value="TREG1_66910"/>
</dbReference>
<feature type="region of interest" description="Disordered" evidence="1">
    <location>
        <begin position="278"/>
        <end position="306"/>
    </location>
</feature>
<organism evidence="2 3">
    <name type="scientific">Trichobilharzia regenti</name>
    <name type="common">Nasal bird schistosome</name>
    <dbReference type="NCBI Taxonomy" id="157069"/>
    <lineage>
        <taxon>Eukaryota</taxon>
        <taxon>Metazoa</taxon>
        <taxon>Spiralia</taxon>
        <taxon>Lophotrochozoa</taxon>
        <taxon>Platyhelminthes</taxon>
        <taxon>Trematoda</taxon>
        <taxon>Digenea</taxon>
        <taxon>Strigeidida</taxon>
        <taxon>Schistosomatoidea</taxon>
        <taxon>Schistosomatidae</taxon>
        <taxon>Trichobilharzia</taxon>
    </lineage>
</organism>
<keyword evidence="2" id="KW-1185">Reference proteome</keyword>
<proteinExistence type="predicted"/>
<accession>A0AA85JYZ3</accession>